<organism evidence="2 3">
    <name type="scientific">Trichomonas vaginalis (strain ATCC PRA-98 / G3)</name>
    <dbReference type="NCBI Taxonomy" id="412133"/>
    <lineage>
        <taxon>Eukaryota</taxon>
        <taxon>Metamonada</taxon>
        <taxon>Parabasalia</taxon>
        <taxon>Trichomonadida</taxon>
        <taxon>Trichomonadidae</taxon>
        <taxon>Trichomonas</taxon>
    </lineage>
</organism>
<reference evidence="2" key="2">
    <citation type="journal article" date="2007" name="Science">
        <title>Draft genome sequence of the sexually transmitted pathogen Trichomonas vaginalis.</title>
        <authorList>
            <person name="Carlton J.M."/>
            <person name="Hirt R.P."/>
            <person name="Silva J.C."/>
            <person name="Delcher A.L."/>
            <person name="Schatz M."/>
            <person name="Zhao Q."/>
            <person name="Wortman J.R."/>
            <person name="Bidwell S.L."/>
            <person name="Alsmark U.C.M."/>
            <person name="Besteiro S."/>
            <person name="Sicheritz-Ponten T."/>
            <person name="Noel C.J."/>
            <person name="Dacks J.B."/>
            <person name="Foster P.G."/>
            <person name="Simillion C."/>
            <person name="Van de Peer Y."/>
            <person name="Miranda-Saavedra D."/>
            <person name="Barton G.J."/>
            <person name="Westrop G.D."/>
            <person name="Mueller S."/>
            <person name="Dessi D."/>
            <person name="Fiori P.L."/>
            <person name="Ren Q."/>
            <person name="Paulsen I."/>
            <person name="Zhang H."/>
            <person name="Bastida-Corcuera F.D."/>
            <person name="Simoes-Barbosa A."/>
            <person name="Brown M.T."/>
            <person name="Hayes R.D."/>
            <person name="Mukherjee M."/>
            <person name="Okumura C.Y."/>
            <person name="Schneider R."/>
            <person name="Smith A.J."/>
            <person name="Vanacova S."/>
            <person name="Villalvazo M."/>
            <person name="Haas B.J."/>
            <person name="Pertea M."/>
            <person name="Feldblyum T.V."/>
            <person name="Utterback T.R."/>
            <person name="Shu C.L."/>
            <person name="Osoegawa K."/>
            <person name="de Jong P.J."/>
            <person name="Hrdy I."/>
            <person name="Horvathova L."/>
            <person name="Zubacova Z."/>
            <person name="Dolezal P."/>
            <person name="Malik S.B."/>
            <person name="Logsdon J.M. Jr."/>
            <person name="Henze K."/>
            <person name="Gupta A."/>
            <person name="Wang C.C."/>
            <person name="Dunne R.L."/>
            <person name="Upcroft J.A."/>
            <person name="Upcroft P."/>
            <person name="White O."/>
            <person name="Salzberg S.L."/>
            <person name="Tang P."/>
            <person name="Chiu C.-H."/>
            <person name="Lee Y.-S."/>
            <person name="Embley T.M."/>
            <person name="Coombs G.H."/>
            <person name="Mottram J.C."/>
            <person name="Tachezy J."/>
            <person name="Fraser-Liggett C.M."/>
            <person name="Johnson P.J."/>
        </authorList>
    </citation>
    <scope>NUCLEOTIDE SEQUENCE [LARGE SCALE GENOMIC DNA]</scope>
    <source>
        <strain evidence="2">G3</strain>
    </source>
</reference>
<dbReference type="VEuPathDB" id="TrichDB:TVAG_432430"/>
<dbReference type="OrthoDB" id="10610183at2759"/>
<evidence type="ECO:0000256" key="1">
    <source>
        <dbReference type="SAM" id="MobiDB-lite"/>
    </source>
</evidence>
<dbReference type="AlphaFoldDB" id="A2DIN4"/>
<sequence>MKNRNLSSSRIIALSSELDTLNNEIEMLQNDLAQPSSSDSEDNDQNYLVTTMDANKQSPYVGKADKNRLFKESIEILEKRTHHASNLFQDDEDFALPRKNIRIKNYKPPSERINESFQKRNETIRLANEEKEREFQETYTFHPKINPRLKNDNYTTDHLIHPQKRAQTPRKETHKRLINKNSEKIAEKYQSTNGDDFMLRQFKKQRSASVSNANSSFSRKITRDEQRDIIENLSRPRKRVTEQSITLENSLSNTTPRKKRSDPYTFERLVQQSMRKSTVDDVPIETTIKPVMNQRSRQLTMNTKSNVFEESVSSISRRDRLAAEQRNWKEQQELSECTFKPKIIRRHPPPQFYERVTVPGMDGHVERLRKKREDDEKLANEIMEEEYPSRSTYRSFVSRPFSFETRSGQRNIQQEREVDNILSEINQLLQLP</sequence>
<gene>
    <name evidence="2" type="ORF">TVAG_432430</name>
</gene>
<evidence type="ECO:0000313" key="3">
    <source>
        <dbReference type="Proteomes" id="UP000001542"/>
    </source>
</evidence>
<dbReference type="PANTHER" id="PTHR37028">
    <property type="entry name" value="UNNAMED PRODUCT-RELATED"/>
    <property type="match status" value="1"/>
</dbReference>
<dbReference type="InParanoid" id="A2DIN4"/>
<reference evidence="2" key="1">
    <citation type="submission" date="2006-10" db="EMBL/GenBank/DDBJ databases">
        <authorList>
            <person name="Amadeo P."/>
            <person name="Zhao Q."/>
            <person name="Wortman J."/>
            <person name="Fraser-Liggett C."/>
            <person name="Carlton J."/>
        </authorList>
    </citation>
    <scope>NUCLEOTIDE SEQUENCE</scope>
    <source>
        <strain evidence="2">G3</strain>
    </source>
</reference>
<dbReference type="SMR" id="A2DIN4"/>
<dbReference type="EMBL" id="DS113205">
    <property type="protein sequence ID" value="EAY19647.1"/>
    <property type="molecule type" value="Genomic_DNA"/>
</dbReference>
<feature type="region of interest" description="Disordered" evidence="1">
    <location>
        <begin position="233"/>
        <end position="262"/>
    </location>
</feature>
<keyword evidence="3" id="KW-1185">Reference proteome</keyword>
<feature type="compositionally biased region" description="Polar residues" evidence="1">
    <location>
        <begin position="242"/>
        <end position="255"/>
    </location>
</feature>
<proteinExistence type="predicted"/>
<accession>A2DIN4</accession>
<dbReference type="KEGG" id="tva:5465185"/>
<evidence type="ECO:0000313" key="2">
    <source>
        <dbReference type="EMBL" id="EAY19647.1"/>
    </source>
</evidence>
<dbReference type="RefSeq" id="XP_001580633.1">
    <property type="nucleotide sequence ID" value="XM_001580583.1"/>
</dbReference>
<dbReference type="Proteomes" id="UP000001542">
    <property type="component" value="Unassembled WGS sequence"/>
</dbReference>
<name>A2DIN4_TRIV3</name>
<dbReference type="VEuPathDB" id="TrichDB:TVAGG3_0562810"/>
<dbReference type="PANTHER" id="PTHR37028:SF8">
    <property type="entry name" value="200 KDA ANTIGEN P200"/>
    <property type="match status" value="1"/>
</dbReference>
<protein>
    <submittedName>
        <fullName evidence="2">Uncharacterized protein</fullName>
    </submittedName>
</protein>